<evidence type="ECO:0000256" key="1">
    <source>
        <dbReference type="SAM" id="MobiDB-lite"/>
    </source>
</evidence>
<reference evidence="2" key="1">
    <citation type="journal article" date="2020" name="Stud. Mycol.">
        <title>101 Dothideomycetes genomes: a test case for predicting lifestyles and emergence of pathogens.</title>
        <authorList>
            <person name="Haridas S."/>
            <person name="Albert R."/>
            <person name="Binder M."/>
            <person name="Bloem J."/>
            <person name="Labutti K."/>
            <person name="Salamov A."/>
            <person name="Andreopoulos B."/>
            <person name="Baker S."/>
            <person name="Barry K."/>
            <person name="Bills G."/>
            <person name="Bluhm B."/>
            <person name="Cannon C."/>
            <person name="Castanera R."/>
            <person name="Culley D."/>
            <person name="Daum C."/>
            <person name="Ezra D."/>
            <person name="Gonzalez J."/>
            <person name="Henrissat B."/>
            <person name="Kuo A."/>
            <person name="Liang C."/>
            <person name="Lipzen A."/>
            <person name="Lutzoni F."/>
            <person name="Magnuson J."/>
            <person name="Mondo S."/>
            <person name="Nolan M."/>
            <person name="Ohm R."/>
            <person name="Pangilinan J."/>
            <person name="Park H.-J."/>
            <person name="Ramirez L."/>
            <person name="Alfaro M."/>
            <person name="Sun H."/>
            <person name="Tritt A."/>
            <person name="Yoshinaga Y."/>
            <person name="Zwiers L.-H."/>
            <person name="Turgeon B."/>
            <person name="Goodwin S."/>
            <person name="Spatafora J."/>
            <person name="Crous P."/>
            <person name="Grigoriev I."/>
        </authorList>
    </citation>
    <scope>NUCLEOTIDE SEQUENCE</scope>
    <source>
        <strain evidence="2">CBS 207.26</strain>
    </source>
</reference>
<dbReference type="Proteomes" id="UP000800200">
    <property type="component" value="Unassembled WGS sequence"/>
</dbReference>
<keyword evidence="3" id="KW-1185">Reference proteome</keyword>
<name>A0A6A6DA19_9PEZI</name>
<dbReference type="EMBL" id="ML994710">
    <property type="protein sequence ID" value="KAF2176307.1"/>
    <property type="molecule type" value="Genomic_DNA"/>
</dbReference>
<organism evidence="2 3">
    <name type="scientific">Zopfia rhizophila CBS 207.26</name>
    <dbReference type="NCBI Taxonomy" id="1314779"/>
    <lineage>
        <taxon>Eukaryota</taxon>
        <taxon>Fungi</taxon>
        <taxon>Dikarya</taxon>
        <taxon>Ascomycota</taxon>
        <taxon>Pezizomycotina</taxon>
        <taxon>Dothideomycetes</taxon>
        <taxon>Dothideomycetes incertae sedis</taxon>
        <taxon>Zopfiaceae</taxon>
        <taxon>Zopfia</taxon>
    </lineage>
</organism>
<evidence type="ECO:0000313" key="3">
    <source>
        <dbReference type="Proteomes" id="UP000800200"/>
    </source>
</evidence>
<protein>
    <submittedName>
        <fullName evidence="2">Uncharacterized protein</fullName>
    </submittedName>
</protein>
<accession>A0A6A6DA19</accession>
<feature type="region of interest" description="Disordered" evidence="1">
    <location>
        <begin position="19"/>
        <end position="75"/>
    </location>
</feature>
<sequence>MQVRQRTVPVTAMALAQGADALPYPAGRSQSSTNPSQPPADPLQSLTSSPSPGGRLQTSGSGSPRPSSYFSAVYTPPSLEISSQSSEAGRWSGDTEMHGAEQSILDHDQAEPNHSRNEVEDIEVMDIDNTPSSRALDNFGGWNPKAIPRLAANGLIKTPTALPHLRIVPHESDIPPRESSETGAFDVAYAASQQSRQTIRRKECDKNAIGLVPISNFCVTPPSCDVLRSFCKLCIFVTRTDFRVDIVFQT</sequence>
<gene>
    <name evidence="2" type="ORF">K469DRAFT_29166</name>
</gene>
<proteinExistence type="predicted"/>
<evidence type="ECO:0000313" key="2">
    <source>
        <dbReference type="EMBL" id="KAF2176307.1"/>
    </source>
</evidence>
<dbReference type="OrthoDB" id="3799351at2759"/>
<dbReference type="AlphaFoldDB" id="A0A6A6DA19"/>
<feature type="compositionally biased region" description="Polar residues" evidence="1">
    <location>
        <begin position="44"/>
        <end position="70"/>
    </location>
</feature>